<gene>
    <name evidence="14" type="ORF">SAMN06265795_11322</name>
</gene>
<keyword evidence="6 11" id="KW-0812">Transmembrane</keyword>
<dbReference type="EC" id="2.7.13.3" evidence="3"/>
<dbReference type="InterPro" id="IPR003660">
    <property type="entry name" value="HAMP_dom"/>
</dbReference>
<dbReference type="InterPro" id="IPR036890">
    <property type="entry name" value="HATPase_C_sf"/>
</dbReference>
<evidence type="ECO:0000256" key="5">
    <source>
        <dbReference type="ARBA" id="ARBA00022679"/>
    </source>
</evidence>
<dbReference type="InterPro" id="IPR050428">
    <property type="entry name" value="TCS_sensor_his_kinase"/>
</dbReference>
<dbReference type="SMART" id="SM00387">
    <property type="entry name" value="HATPase_c"/>
    <property type="match status" value="1"/>
</dbReference>
<dbReference type="CDD" id="cd00075">
    <property type="entry name" value="HATPase"/>
    <property type="match status" value="1"/>
</dbReference>
<evidence type="ECO:0000256" key="2">
    <source>
        <dbReference type="ARBA" id="ARBA00004370"/>
    </source>
</evidence>
<dbReference type="InterPro" id="IPR003594">
    <property type="entry name" value="HATPase_dom"/>
</dbReference>
<dbReference type="Pfam" id="PF02518">
    <property type="entry name" value="HATPase_c"/>
    <property type="match status" value="1"/>
</dbReference>
<evidence type="ECO:0000313" key="14">
    <source>
        <dbReference type="EMBL" id="SNT07225.1"/>
    </source>
</evidence>
<evidence type="ECO:0000256" key="3">
    <source>
        <dbReference type="ARBA" id="ARBA00012438"/>
    </source>
</evidence>
<keyword evidence="9" id="KW-0902">Two-component regulatory system</keyword>
<evidence type="ECO:0000256" key="8">
    <source>
        <dbReference type="ARBA" id="ARBA00022989"/>
    </source>
</evidence>
<evidence type="ECO:0000259" key="12">
    <source>
        <dbReference type="PROSITE" id="PS50109"/>
    </source>
</evidence>
<dbReference type="PANTHER" id="PTHR45436">
    <property type="entry name" value="SENSOR HISTIDINE KINASE YKOH"/>
    <property type="match status" value="1"/>
</dbReference>
<dbReference type="Pfam" id="PF00512">
    <property type="entry name" value="HisKA"/>
    <property type="match status" value="1"/>
</dbReference>
<evidence type="ECO:0000259" key="13">
    <source>
        <dbReference type="PROSITE" id="PS50885"/>
    </source>
</evidence>
<dbReference type="Gene3D" id="3.30.565.10">
    <property type="entry name" value="Histidine kinase-like ATPase, C-terminal domain"/>
    <property type="match status" value="1"/>
</dbReference>
<dbReference type="GO" id="GO:0005886">
    <property type="term" value="C:plasma membrane"/>
    <property type="evidence" value="ECO:0007669"/>
    <property type="project" value="TreeGrafter"/>
</dbReference>
<dbReference type="SUPFAM" id="SSF55874">
    <property type="entry name" value="ATPase domain of HSP90 chaperone/DNA topoisomerase II/histidine kinase"/>
    <property type="match status" value="1"/>
</dbReference>
<keyword evidence="4" id="KW-0597">Phosphoprotein</keyword>
<dbReference type="Proteomes" id="UP000198284">
    <property type="component" value="Unassembled WGS sequence"/>
</dbReference>
<evidence type="ECO:0000256" key="10">
    <source>
        <dbReference type="ARBA" id="ARBA00023136"/>
    </source>
</evidence>
<dbReference type="InterPro" id="IPR036097">
    <property type="entry name" value="HisK_dim/P_sf"/>
</dbReference>
<feature type="domain" description="HAMP" evidence="13">
    <location>
        <begin position="180"/>
        <end position="232"/>
    </location>
</feature>
<dbReference type="PROSITE" id="PS50885">
    <property type="entry name" value="HAMP"/>
    <property type="match status" value="1"/>
</dbReference>
<keyword evidence="8 11" id="KW-1133">Transmembrane helix</keyword>
<dbReference type="RefSeq" id="WP_089400529.1">
    <property type="nucleotide sequence ID" value="NZ_FZOT01000013.1"/>
</dbReference>
<dbReference type="Pfam" id="PF08521">
    <property type="entry name" value="2CSK_N"/>
    <property type="match status" value="1"/>
</dbReference>
<feature type="transmembrane region" description="Helical" evidence="11">
    <location>
        <begin position="12"/>
        <end position="32"/>
    </location>
</feature>
<dbReference type="AlphaFoldDB" id="A0A239JN37"/>
<evidence type="ECO:0000256" key="6">
    <source>
        <dbReference type="ARBA" id="ARBA00022692"/>
    </source>
</evidence>
<dbReference type="InterPro" id="IPR005467">
    <property type="entry name" value="His_kinase_dom"/>
</dbReference>
<feature type="transmembrane region" description="Helical" evidence="11">
    <location>
        <begin position="156"/>
        <end position="179"/>
    </location>
</feature>
<dbReference type="InterPro" id="IPR013727">
    <property type="entry name" value="2CSK_N"/>
</dbReference>
<comment type="subcellular location">
    <subcellularLocation>
        <location evidence="2">Membrane</location>
    </subcellularLocation>
</comment>
<evidence type="ECO:0000313" key="15">
    <source>
        <dbReference type="Proteomes" id="UP000198284"/>
    </source>
</evidence>
<sequence length="463" mass="50794">MTRSIRVKLLKWLIVPLLAVNLIGAMLSYWLAWTPAQTALDQSLADAAWAVLPHLRARGDQLEINLSEQAEQVLRVDHFDKVYLVVRDAAGHTLSGDRDFPALSLPTELGKPLAYDGLMRSEPVRIVSLKADIGREQVIIGVAETLRKRNLIRAEILIGLLVLGSALAILSVWVAWFTVSHGLSPLRNIAAKLRARAGDDLSTIDEEQVPTEVQPVIHAMNHVLDRARTGNQARQDFLADVAHQLRTPLAGLNTQLAWLKQNPDAAPQAAQSLQMMSSSVERMIRQTNQLLALARAEPSQYEKQRLELVALDTIVAESVQHFVQEADKKQIDIGFNLQSTTILGDRFLLRDLVDNLIDNAIRYSPPGAEVTASCYPGNGVGVFHIEDNGPGIAAAHLDRIFDRFYRIDEHSTGSGLGLAIVRDIVTDHGARLSLRQRAQGSGTVIEVVFPVKSPDAVTAPAEA</sequence>
<keyword evidence="15" id="KW-1185">Reference proteome</keyword>
<dbReference type="Gene3D" id="1.10.287.130">
    <property type="match status" value="1"/>
</dbReference>
<dbReference type="OrthoDB" id="8583694at2"/>
<dbReference type="SMART" id="SM00388">
    <property type="entry name" value="HisKA"/>
    <property type="match status" value="1"/>
</dbReference>
<protein>
    <recommendedName>
        <fullName evidence="3">histidine kinase</fullName>
        <ecNumber evidence="3">2.7.13.3</ecNumber>
    </recommendedName>
</protein>
<dbReference type="EMBL" id="FZOT01000013">
    <property type="protein sequence ID" value="SNT07225.1"/>
    <property type="molecule type" value="Genomic_DNA"/>
</dbReference>
<dbReference type="PRINTS" id="PR00344">
    <property type="entry name" value="BCTRLSENSOR"/>
</dbReference>
<dbReference type="CDD" id="cd00082">
    <property type="entry name" value="HisKA"/>
    <property type="match status" value="1"/>
</dbReference>
<dbReference type="SUPFAM" id="SSF47384">
    <property type="entry name" value="Homodimeric domain of signal transducing histidine kinase"/>
    <property type="match status" value="1"/>
</dbReference>
<dbReference type="GO" id="GO:0000155">
    <property type="term" value="F:phosphorelay sensor kinase activity"/>
    <property type="evidence" value="ECO:0007669"/>
    <property type="project" value="InterPro"/>
</dbReference>
<name>A0A239JN37_9BURK</name>
<evidence type="ECO:0000256" key="7">
    <source>
        <dbReference type="ARBA" id="ARBA00022777"/>
    </source>
</evidence>
<keyword evidence="5" id="KW-0808">Transferase</keyword>
<proteinExistence type="predicted"/>
<dbReference type="InterPro" id="IPR003661">
    <property type="entry name" value="HisK_dim/P_dom"/>
</dbReference>
<feature type="domain" description="Histidine kinase" evidence="12">
    <location>
        <begin position="240"/>
        <end position="453"/>
    </location>
</feature>
<dbReference type="PROSITE" id="PS50109">
    <property type="entry name" value="HIS_KIN"/>
    <property type="match status" value="1"/>
</dbReference>
<accession>A0A239JN37</accession>
<keyword evidence="7 14" id="KW-0418">Kinase</keyword>
<evidence type="ECO:0000256" key="9">
    <source>
        <dbReference type="ARBA" id="ARBA00023012"/>
    </source>
</evidence>
<evidence type="ECO:0000256" key="11">
    <source>
        <dbReference type="SAM" id="Phobius"/>
    </source>
</evidence>
<organism evidence="14 15">
    <name type="scientific">Noviherbaspirillum humi</name>
    <dbReference type="NCBI Taxonomy" id="1688639"/>
    <lineage>
        <taxon>Bacteria</taxon>
        <taxon>Pseudomonadati</taxon>
        <taxon>Pseudomonadota</taxon>
        <taxon>Betaproteobacteria</taxon>
        <taxon>Burkholderiales</taxon>
        <taxon>Oxalobacteraceae</taxon>
        <taxon>Noviherbaspirillum</taxon>
    </lineage>
</organism>
<dbReference type="PANTHER" id="PTHR45436:SF1">
    <property type="entry name" value="SENSOR PROTEIN QSEC"/>
    <property type="match status" value="1"/>
</dbReference>
<evidence type="ECO:0000256" key="1">
    <source>
        <dbReference type="ARBA" id="ARBA00000085"/>
    </source>
</evidence>
<evidence type="ECO:0000256" key="4">
    <source>
        <dbReference type="ARBA" id="ARBA00022553"/>
    </source>
</evidence>
<comment type="catalytic activity">
    <reaction evidence="1">
        <text>ATP + protein L-histidine = ADP + protein N-phospho-L-histidine.</text>
        <dbReference type="EC" id="2.7.13.3"/>
    </reaction>
</comment>
<keyword evidence="10 11" id="KW-0472">Membrane</keyword>
<reference evidence="14 15" key="1">
    <citation type="submission" date="2017-06" db="EMBL/GenBank/DDBJ databases">
        <authorList>
            <person name="Kim H.J."/>
            <person name="Triplett B.A."/>
        </authorList>
    </citation>
    <scope>NUCLEOTIDE SEQUENCE [LARGE SCALE GENOMIC DNA]</scope>
    <source>
        <strain evidence="14 15">U15</strain>
    </source>
</reference>
<dbReference type="InterPro" id="IPR004358">
    <property type="entry name" value="Sig_transdc_His_kin-like_C"/>
</dbReference>